<dbReference type="AlphaFoldDB" id="A0AAN9NM93"/>
<accession>A0AAN9NM93</accession>
<keyword evidence="2" id="KW-1185">Reference proteome</keyword>
<reference evidence="1 2" key="1">
    <citation type="submission" date="2024-01" db="EMBL/GenBank/DDBJ databases">
        <title>The genomes of 5 underutilized Papilionoideae crops provide insights into root nodulation and disease resistanc.</title>
        <authorList>
            <person name="Jiang F."/>
        </authorList>
    </citation>
    <scope>NUCLEOTIDE SEQUENCE [LARGE SCALE GENOMIC DNA]</scope>
    <source>
        <strain evidence="1">JINMINGXINNONG_FW02</strain>
        <tissue evidence="1">Leaves</tissue>
    </source>
</reference>
<dbReference type="EMBL" id="JAYMYR010000003">
    <property type="protein sequence ID" value="KAK7373372.1"/>
    <property type="molecule type" value="Genomic_DNA"/>
</dbReference>
<proteinExistence type="predicted"/>
<dbReference type="Proteomes" id="UP001374584">
    <property type="component" value="Unassembled WGS sequence"/>
</dbReference>
<organism evidence="1 2">
    <name type="scientific">Phaseolus coccineus</name>
    <name type="common">Scarlet runner bean</name>
    <name type="synonym">Phaseolus multiflorus</name>
    <dbReference type="NCBI Taxonomy" id="3886"/>
    <lineage>
        <taxon>Eukaryota</taxon>
        <taxon>Viridiplantae</taxon>
        <taxon>Streptophyta</taxon>
        <taxon>Embryophyta</taxon>
        <taxon>Tracheophyta</taxon>
        <taxon>Spermatophyta</taxon>
        <taxon>Magnoliopsida</taxon>
        <taxon>eudicotyledons</taxon>
        <taxon>Gunneridae</taxon>
        <taxon>Pentapetalae</taxon>
        <taxon>rosids</taxon>
        <taxon>fabids</taxon>
        <taxon>Fabales</taxon>
        <taxon>Fabaceae</taxon>
        <taxon>Papilionoideae</taxon>
        <taxon>50 kb inversion clade</taxon>
        <taxon>NPAAA clade</taxon>
        <taxon>indigoferoid/millettioid clade</taxon>
        <taxon>Phaseoleae</taxon>
        <taxon>Phaseolus</taxon>
    </lineage>
</organism>
<protein>
    <submittedName>
        <fullName evidence="1">Uncharacterized protein</fullName>
    </submittedName>
</protein>
<sequence>MEVCDGCESIEWQNRCRTYEAGEDNQEVVIQQGLRRLWEVWKRQKRQQDLSFVKLFLAYVGAFLVQGREPRLCGFLSSSWSKCHSFMTPL</sequence>
<name>A0AAN9NM93_PHACN</name>
<evidence type="ECO:0000313" key="2">
    <source>
        <dbReference type="Proteomes" id="UP001374584"/>
    </source>
</evidence>
<evidence type="ECO:0000313" key="1">
    <source>
        <dbReference type="EMBL" id="KAK7373372.1"/>
    </source>
</evidence>
<gene>
    <name evidence="1" type="ORF">VNO80_06778</name>
</gene>
<comment type="caution">
    <text evidence="1">The sequence shown here is derived from an EMBL/GenBank/DDBJ whole genome shotgun (WGS) entry which is preliminary data.</text>
</comment>